<proteinExistence type="predicted"/>
<name>A0ABN9S346_9DINO</name>
<comment type="caution">
    <text evidence="1">The sequence shown here is derived from an EMBL/GenBank/DDBJ whole genome shotgun (WGS) entry which is preliminary data.</text>
</comment>
<accession>A0ABN9S346</accession>
<organism evidence="1 2">
    <name type="scientific">Prorocentrum cordatum</name>
    <dbReference type="NCBI Taxonomy" id="2364126"/>
    <lineage>
        <taxon>Eukaryota</taxon>
        <taxon>Sar</taxon>
        <taxon>Alveolata</taxon>
        <taxon>Dinophyceae</taxon>
        <taxon>Prorocentrales</taxon>
        <taxon>Prorocentraceae</taxon>
        <taxon>Prorocentrum</taxon>
    </lineage>
</organism>
<evidence type="ECO:0000313" key="2">
    <source>
        <dbReference type="Proteomes" id="UP001189429"/>
    </source>
</evidence>
<sequence>PGRGSVVMLERLAATFKLDAQQLIEQCAYLRPIAKNLYQDRKDSATAWLGAVSRILQDPQNRATHPMNEMAHCLAEWRTYLATTAGVEQGFSTSRKCIQNCQLHMGEPLENTYCKIIHEKPDDMGKLIGRAQELYVQVIGKSRSPATQPLLQKGVRRTGRSKGNQGKTEKKWLKARRKSVKHAAKGTEVDMQALKRKHAGTLSEKQTSELKFQKDKRQRLKVDALNRGNLLATDVDDKLLESQVERQALQKKADRELINTMKNREKAKATATIHITRETFANRKVYIDDTVREEAAGANAKVTRMGATVVSERQMADIFIVANPTDVSRRAMVAAILRGGWVMAPKTLDRLGKAAQGVVIKYRPAVYKPVHLWISPEFKKDRPALASMVQRMATSVPLGKWKIIPGNTPVLFHAVRKEKRNNVVAL</sequence>
<dbReference type="Proteomes" id="UP001189429">
    <property type="component" value="Unassembled WGS sequence"/>
</dbReference>
<feature type="non-terminal residue" evidence="1">
    <location>
        <position position="1"/>
    </location>
</feature>
<protein>
    <submittedName>
        <fullName evidence="1">Uncharacterized protein</fullName>
    </submittedName>
</protein>
<gene>
    <name evidence="1" type="ORF">PCOR1329_LOCUS24481</name>
</gene>
<evidence type="ECO:0000313" key="1">
    <source>
        <dbReference type="EMBL" id="CAK0823917.1"/>
    </source>
</evidence>
<keyword evidence="2" id="KW-1185">Reference proteome</keyword>
<feature type="non-terminal residue" evidence="1">
    <location>
        <position position="426"/>
    </location>
</feature>
<dbReference type="EMBL" id="CAUYUJ010008435">
    <property type="protein sequence ID" value="CAK0823917.1"/>
    <property type="molecule type" value="Genomic_DNA"/>
</dbReference>
<reference evidence="1" key="1">
    <citation type="submission" date="2023-10" db="EMBL/GenBank/DDBJ databases">
        <authorList>
            <person name="Chen Y."/>
            <person name="Shah S."/>
            <person name="Dougan E. K."/>
            <person name="Thang M."/>
            <person name="Chan C."/>
        </authorList>
    </citation>
    <scope>NUCLEOTIDE SEQUENCE [LARGE SCALE GENOMIC DNA]</scope>
</reference>